<keyword evidence="1" id="KW-0732">Signal</keyword>
<proteinExistence type="predicted"/>
<gene>
    <name evidence="2" type="primary">porP_1</name>
    <name evidence="2" type="ORF">AAE02nite_19850</name>
</gene>
<dbReference type="OrthoDB" id="1186563at2"/>
<dbReference type="NCBIfam" id="TIGR03519">
    <property type="entry name" value="T9SS_PorP_fam"/>
    <property type="match status" value="1"/>
</dbReference>
<dbReference type="Pfam" id="PF11751">
    <property type="entry name" value="PorP_SprF"/>
    <property type="match status" value="1"/>
</dbReference>
<organism evidence="2 3">
    <name type="scientific">Adhaeribacter aerolatus</name>
    <dbReference type="NCBI Taxonomy" id="670289"/>
    <lineage>
        <taxon>Bacteria</taxon>
        <taxon>Pseudomonadati</taxon>
        <taxon>Bacteroidota</taxon>
        <taxon>Cytophagia</taxon>
        <taxon>Cytophagales</taxon>
        <taxon>Hymenobacteraceae</taxon>
        <taxon>Adhaeribacter</taxon>
    </lineage>
</organism>
<evidence type="ECO:0000313" key="2">
    <source>
        <dbReference type="EMBL" id="GEO04321.1"/>
    </source>
</evidence>
<dbReference type="InterPro" id="IPR019861">
    <property type="entry name" value="PorP/SprF_Bacteroidetes"/>
</dbReference>
<sequence length="338" mass="38141">MQLKYIQILCLFSWLPFSGLAQDLHFTQQYANRLHLNPAYAGLHADYSAAFTYRNQWPKLQGAFVTNQFAGYYRLKNQQSSLGLIVSNDKAGEGGLAKFQVGGQYAYQSILSEKLAFSLGMQLSYGSQRLDYTRLTFGDQLNDDGTVNPNSQELNFYDPVRYISVATGGVLYNNNFWVSLAGHHLNRPVIGFNDASAYLPGKVILNTGYKFTLKTYYYLNKPYEWSVTPSVTYTQQGPFKKSDIALYTTYTPFTFGLLYRGLPLLSNYAYDQSVSFLAGIALASWRIGYSYDVPLSPFGTRNGGAHEISLSFEKVDYNKIFKKRVSGKNYKRIPLPGV</sequence>
<keyword evidence="3" id="KW-1185">Reference proteome</keyword>
<name>A0A512AX77_9BACT</name>
<comment type="caution">
    <text evidence="2">The sequence shown here is derived from an EMBL/GenBank/DDBJ whole genome shotgun (WGS) entry which is preliminary data.</text>
</comment>
<protein>
    <submittedName>
        <fullName evidence="2">Membrane protein</fullName>
    </submittedName>
</protein>
<dbReference type="RefSeq" id="WP_146897583.1">
    <property type="nucleotide sequence ID" value="NZ_BJYS01000013.1"/>
</dbReference>
<dbReference type="EMBL" id="BJYS01000013">
    <property type="protein sequence ID" value="GEO04321.1"/>
    <property type="molecule type" value="Genomic_DNA"/>
</dbReference>
<dbReference type="Proteomes" id="UP000321532">
    <property type="component" value="Unassembled WGS sequence"/>
</dbReference>
<evidence type="ECO:0000256" key="1">
    <source>
        <dbReference type="SAM" id="SignalP"/>
    </source>
</evidence>
<reference evidence="2 3" key="1">
    <citation type="submission" date="2019-07" db="EMBL/GenBank/DDBJ databases">
        <title>Whole genome shotgun sequence of Adhaeribacter aerolatus NBRC 106133.</title>
        <authorList>
            <person name="Hosoyama A."/>
            <person name="Uohara A."/>
            <person name="Ohji S."/>
            <person name="Ichikawa N."/>
        </authorList>
    </citation>
    <scope>NUCLEOTIDE SEQUENCE [LARGE SCALE GENOMIC DNA]</scope>
    <source>
        <strain evidence="2 3">NBRC 106133</strain>
    </source>
</reference>
<evidence type="ECO:0000313" key="3">
    <source>
        <dbReference type="Proteomes" id="UP000321532"/>
    </source>
</evidence>
<accession>A0A512AX77</accession>
<dbReference type="AlphaFoldDB" id="A0A512AX77"/>
<feature type="signal peptide" evidence="1">
    <location>
        <begin position="1"/>
        <end position="21"/>
    </location>
</feature>
<feature type="chain" id="PRO_5021855812" evidence="1">
    <location>
        <begin position="22"/>
        <end position="338"/>
    </location>
</feature>